<feature type="transmembrane region" description="Helical" evidence="10">
    <location>
        <begin position="619"/>
        <end position="639"/>
    </location>
</feature>
<evidence type="ECO:0000256" key="1">
    <source>
        <dbReference type="ARBA" id="ARBA00004141"/>
    </source>
</evidence>
<dbReference type="Proteomes" id="UP000054166">
    <property type="component" value="Unassembled WGS sequence"/>
</dbReference>
<organism evidence="12 13">
    <name type="scientific">Piloderma croceum (strain F 1598)</name>
    <dbReference type="NCBI Taxonomy" id="765440"/>
    <lineage>
        <taxon>Eukaryota</taxon>
        <taxon>Fungi</taxon>
        <taxon>Dikarya</taxon>
        <taxon>Basidiomycota</taxon>
        <taxon>Agaricomycotina</taxon>
        <taxon>Agaricomycetes</taxon>
        <taxon>Agaricomycetidae</taxon>
        <taxon>Atheliales</taxon>
        <taxon>Atheliaceae</taxon>
        <taxon>Piloderma</taxon>
    </lineage>
</organism>
<dbReference type="InterPro" id="IPR013525">
    <property type="entry name" value="ABC2_TM"/>
</dbReference>
<sequence length="1485" mass="167350">MAAAPPSWSFSSLIPTFARRTRIKNYPEDGNGDQTQQQVVAQEDPEQTVRNLARQMSRESSASHGPLDPFNFKEGIGITDPQLDPNSDAFNVQAWIKSMLAIKSRDPDRYPSRTAGVTFTNLNVHGYGSPTGYQKTVGNLWLDYLGRLRQLVGIGRKLTKIQILRDFEGLVKSGEMLVVLGRPGSGCSTFLKTIAGETHGVYIDDKSNIQYQGIPAKMMHKDFRGEVLYMAETDVHFPMLTVGETLTFAACARAPRNRMPGISRDQYAIHMRDVVMALFGLSHTIHTRVGNDFIRGISGGERKRVSIAECTLSFSPIQCWDNCTRGLDSANALEFIRTVRLGTEAAGSTALISIYQCSQNSYDVFDKVIVLYEGRQIYFGPRNMAREFFTSRGWHCPPRQTTADFLTSLTNPSERIPKEGWQSRVPRTADEFAKQWQESPERKQLLVEIEQYESEYPIGGELLEKFKHSRNAQQANRMNVKSPYTISFPMQVRLCTWRGMRRLAGDMATFYSTIIGNFAMALIIGSVYYNLANDTDSFYPRGSLIFFAILMNTFSSALEILTLYAQRPIVEKHRKFALYHPVAEALSSMICGLPLKVLVAISFNLTLYFMSNLRRDPGAFFIFFLFSFFATLTMSSVFRTIAAVSRTLAEALAPSAMFILMLIIYTGFAIPTSNMKPWFRWMNYLNPVAYAFESLMINEFHNRDFPCSVFIPNGSGYENAIGLERTCSITGSVAGSSFVNGDDYINQSFKYYAQHKWRNLGIVVAFLFGFTFTYILATDKIQAAKSKGEVLVFRRGYIPTHMRLTNDKENALGEKTVHITPLGKGTSKMETSVAIHRQTKIFHWKDVCYDIKIKGNPRRLLDHVDGWVKPGTLTALMGESGAGKTTLLDVLANRVTIGVVTGDMFVQGRQRDDSFQRKTGYVQQQDLHLETSTVRESLTFSALLRQSRNIPITDKLAYVEEVIKLLDMQDFAEAVVGVPGDGLNVEQRKRLTIGVELVAKPDLLLFLDEPTSGLDSQTAWSICQLMRTLANNGQAVLCTIHQPSAVLMQEFDRLLFLESGGRTVYFGDIGENCNTLTSYFETHGAHPCPPHANPAEWMLEIIGAAPGHYSTIDWFDVWRKSDEYHLVQKVLNEIERQLPTEDDDHESPAGSGEFAMSLGLQLWYCLKRVWEQYWRTPSYIYSKAALCTLTALFTGFSFYKADNSLQGLQDQMFSVFMLLTMFGNITQQIMPLFVDQRALYEARERPSKAYSWKAFLGAQILVELPWQTFMSVLAFVSWYYPIGLYRNAVPTGTVTERGGLMFLFIWAFYLFTSTFAHMVIAAVESADVGGQYGNLLFTLTLIFCGVLATPATLPRFWIFMYRVSPFTYLVSGMLATGVANSKLTCSPIELAVFNPSSGQTCDEYMSSYISSVGGSVYNPNATSGCEFCSATSTNSFLKALDISYSDRWRNFYLMWIYIIVNIVGCILIYWLVRVPKKRTKKQKAG</sequence>
<name>A0A0C3C9V7_PILCF</name>
<keyword evidence="3" id="KW-0813">Transport</keyword>
<dbReference type="InterPro" id="IPR003439">
    <property type="entry name" value="ABC_transporter-like_ATP-bd"/>
</dbReference>
<feature type="transmembrane region" description="Helical" evidence="10">
    <location>
        <begin position="1180"/>
        <end position="1199"/>
    </location>
</feature>
<dbReference type="FunFam" id="3.40.50.300:FF:000881">
    <property type="entry name" value="ABC multidrug transporter A-1"/>
    <property type="match status" value="1"/>
</dbReference>
<dbReference type="InterPro" id="IPR034001">
    <property type="entry name" value="ABCG_PDR_1"/>
</dbReference>
<dbReference type="GO" id="GO:0016887">
    <property type="term" value="F:ATP hydrolysis activity"/>
    <property type="evidence" value="ECO:0007669"/>
    <property type="project" value="InterPro"/>
</dbReference>
<evidence type="ECO:0000256" key="7">
    <source>
        <dbReference type="ARBA" id="ARBA00022989"/>
    </source>
</evidence>
<evidence type="ECO:0000256" key="4">
    <source>
        <dbReference type="ARBA" id="ARBA00022692"/>
    </source>
</evidence>
<feature type="transmembrane region" description="Helical" evidence="10">
    <location>
        <begin position="1300"/>
        <end position="1323"/>
    </location>
</feature>
<gene>
    <name evidence="12" type="ORF">PILCRDRAFT_816440</name>
</gene>
<evidence type="ECO:0000256" key="8">
    <source>
        <dbReference type="ARBA" id="ARBA00023136"/>
    </source>
</evidence>
<dbReference type="OrthoDB" id="245989at2759"/>
<evidence type="ECO:0000259" key="11">
    <source>
        <dbReference type="PROSITE" id="PS50893"/>
    </source>
</evidence>
<dbReference type="CDD" id="cd03232">
    <property type="entry name" value="ABCG_PDR_domain2"/>
    <property type="match status" value="1"/>
</dbReference>
<keyword evidence="6" id="KW-0067">ATP-binding</keyword>
<dbReference type="GO" id="GO:0140359">
    <property type="term" value="F:ABC-type transporter activity"/>
    <property type="evidence" value="ECO:0007669"/>
    <property type="project" value="InterPro"/>
</dbReference>
<dbReference type="InParanoid" id="A0A0C3C9V7"/>
<keyword evidence="13" id="KW-1185">Reference proteome</keyword>
<dbReference type="InterPro" id="IPR003593">
    <property type="entry name" value="AAA+_ATPase"/>
</dbReference>
<dbReference type="GO" id="GO:0005524">
    <property type="term" value="F:ATP binding"/>
    <property type="evidence" value="ECO:0007669"/>
    <property type="project" value="UniProtKB-KW"/>
</dbReference>
<keyword evidence="4 10" id="KW-0812">Transmembrane</keyword>
<dbReference type="InterPro" id="IPR017871">
    <property type="entry name" value="ABC_transporter-like_CS"/>
</dbReference>
<keyword evidence="7 10" id="KW-1133">Transmembrane helix</keyword>
<comment type="subcellular location">
    <subcellularLocation>
        <location evidence="1">Membrane</location>
        <topology evidence="1">Multi-pass membrane protein</topology>
    </subcellularLocation>
</comment>
<dbReference type="Pfam" id="PF14510">
    <property type="entry name" value="ABC_trans_N"/>
    <property type="match status" value="1"/>
</dbReference>
<dbReference type="EMBL" id="KN832982">
    <property type="protein sequence ID" value="KIM86497.1"/>
    <property type="molecule type" value="Genomic_DNA"/>
</dbReference>
<dbReference type="InterPro" id="IPR029481">
    <property type="entry name" value="ABC_trans_N"/>
</dbReference>
<feature type="transmembrane region" description="Helical" evidence="10">
    <location>
        <begin position="651"/>
        <end position="670"/>
    </location>
</feature>
<evidence type="ECO:0000256" key="9">
    <source>
        <dbReference type="SAM" id="MobiDB-lite"/>
    </source>
</evidence>
<feature type="transmembrane region" description="Helical" evidence="10">
    <location>
        <begin position="508"/>
        <end position="531"/>
    </location>
</feature>
<dbReference type="InterPro" id="IPR034003">
    <property type="entry name" value="ABCG_PDR_2"/>
</dbReference>
<dbReference type="PROSITE" id="PS50893">
    <property type="entry name" value="ABC_TRANSPORTER_2"/>
    <property type="match status" value="2"/>
</dbReference>
<evidence type="ECO:0000313" key="12">
    <source>
        <dbReference type="EMBL" id="KIM86497.1"/>
    </source>
</evidence>
<evidence type="ECO:0000256" key="6">
    <source>
        <dbReference type="ARBA" id="ARBA00022840"/>
    </source>
</evidence>
<evidence type="ECO:0000256" key="2">
    <source>
        <dbReference type="ARBA" id="ARBA00006012"/>
    </source>
</evidence>
<dbReference type="InterPro" id="IPR010929">
    <property type="entry name" value="PDR_CDR_ABC"/>
</dbReference>
<dbReference type="HOGENOM" id="CLU_000604_35_0_1"/>
<feature type="domain" description="ABC transporter" evidence="11">
    <location>
        <begin position="149"/>
        <end position="398"/>
    </location>
</feature>
<feature type="region of interest" description="Disordered" evidence="9">
    <location>
        <begin position="24"/>
        <end position="45"/>
    </location>
</feature>
<evidence type="ECO:0000256" key="10">
    <source>
        <dbReference type="SAM" id="Phobius"/>
    </source>
</evidence>
<feature type="domain" description="ABC transporter" evidence="11">
    <location>
        <begin position="842"/>
        <end position="1084"/>
    </location>
</feature>
<dbReference type="PROSITE" id="PS00211">
    <property type="entry name" value="ABC_TRANSPORTER_1"/>
    <property type="match status" value="1"/>
</dbReference>
<feature type="transmembrane region" description="Helical" evidence="10">
    <location>
        <begin position="1335"/>
        <end position="1358"/>
    </location>
</feature>
<feature type="transmembrane region" description="Helical" evidence="10">
    <location>
        <begin position="1255"/>
        <end position="1280"/>
    </location>
</feature>
<keyword evidence="5" id="KW-0547">Nucleotide-binding</keyword>
<feature type="transmembrane region" description="Helical" evidence="10">
    <location>
        <begin position="585"/>
        <end position="607"/>
    </location>
</feature>
<dbReference type="Pfam" id="PF06422">
    <property type="entry name" value="PDR_CDR"/>
    <property type="match status" value="1"/>
</dbReference>
<feature type="transmembrane region" description="Helical" evidence="10">
    <location>
        <begin position="543"/>
        <end position="564"/>
    </location>
</feature>
<dbReference type="STRING" id="765440.A0A0C3C9V7"/>
<evidence type="ECO:0000256" key="3">
    <source>
        <dbReference type="ARBA" id="ARBA00022448"/>
    </source>
</evidence>
<accession>A0A0C3C9V7</accession>
<dbReference type="GO" id="GO:0016020">
    <property type="term" value="C:membrane"/>
    <property type="evidence" value="ECO:0007669"/>
    <property type="project" value="UniProtKB-SubCell"/>
</dbReference>
<keyword evidence="8 10" id="KW-0472">Membrane</keyword>
<comment type="similarity">
    <text evidence="2">Belongs to the ABC transporter superfamily. ABCG family. PDR (TC 3.A.1.205) subfamily.</text>
</comment>
<dbReference type="InterPro" id="IPR027417">
    <property type="entry name" value="P-loop_NTPase"/>
</dbReference>
<feature type="transmembrane region" description="Helical" evidence="10">
    <location>
        <begin position="1452"/>
        <end position="1472"/>
    </location>
</feature>
<dbReference type="Gene3D" id="3.40.50.300">
    <property type="entry name" value="P-loop containing nucleotide triphosphate hydrolases"/>
    <property type="match status" value="2"/>
</dbReference>
<protein>
    <recommendedName>
        <fullName evidence="11">ABC transporter domain-containing protein</fullName>
    </recommendedName>
</protein>
<dbReference type="CDD" id="cd03233">
    <property type="entry name" value="ABCG_PDR_domain1"/>
    <property type="match status" value="1"/>
</dbReference>
<dbReference type="PANTHER" id="PTHR19241">
    <property type="entry name" value="ATP-BINDING CASSETTE TRANSPORTER"/>
    <property type="match status" value="1"/>
</dbReference>
<reference evidence="12 13" key="1">
    <citation type="submission" date="2014-04" db="EMBL/GenBank/DDBJ databases">
        <authorList>
            <consortium name="DOE Joint Genome Institute"/>
            <person name="Kuo A."/>
            <person name="Tarkka M."/>
            <person name="Buscot F."/>
            <person name="Kohler A."/>
            <person name="Nagy L.G."/>
            <person name="Floudas D."/>
            <person name="Copeland A."/>
            <person name="Barry K.W."/>
            <person name="Cichocki N."/>
            <person name="Veneault-Fourrey C."/>
            <person name="LaButti K."/>
            <person name="Lindquist E.A."/>
            <person name="Lipzen A."/>
            <person name="Lundell T."/>
            <person name="Morin E."/>
            <person name="Murat C."/>
            <person name="Sun H."/>
            <person name="Tunlid A."/>
            <person name="Henrissat B."/>
            <person name="Grigoriev I.V."/>
            <person name="Hibbett D.S."/>
            <person name="Martin F."/>
            <person name="Nordberg H.P."/>
            <person name="Cantor M.N."/>
            <person name="Hua S.X."/>
        </authorList>
    </citation>
    <scope>NUCLEOTIDE SEQUENCE [LARGE SCALE GENOMIC DNA]</scope>
    <source>
        <strain evidence="12 13">F 1598</strain>
    </source>
</reference>
<dbReference type="FunFam" id="3.40.50.300:FF:000054">
    <property type="entry name" value="ABC multidrug transporter atrF"/>
    <property type="match status" value="1"/>
</dbReference>
<dbReference type="SUPFAM" id="SSF52540">
    <property type="entry name" value="P-loop containing nucleoside triphosphate hydrolases"/>
    <property type="match status" value="2"/>
</dbReference>
<dbReference type="Pfam" id="PF01061">
    <property type="entry name" value="ABC2_membrane"/>
    <property type="match status" value="2"/>
</dbReference>
<dbReference type="Pfam" id="PF00005">
    <property type="entry name" value="ABC_tran"/>
    <property type="match status" value="2"/>
</dbReference>
<dbReference type="SMART" id="SM00382">
    <property type="entry name" value="AAA"/>
    <property type="match status" value="2"/>
</dbReference>
<reference evidence="13" key="2">
    <citation type="submission" date="2015-01" db="EMBL/GenBank/DDBJ databases">
        <title>Evolutionary Origins and Diversification of the Mycorrhizal Mutualists.</title>
        <authorList>
            <consortium name="DOE Joint Genome Institute"/>
            <consortium name="Mycorrhizal Genomics Consortium"/>
            <person name="Kohler A."/>
            <person name="Kuo A."/>
            <person name="Nagy L.G."/>
            <person name="Floudas D."/>
            <person name="Copeland A."/>
            <person name="Barry K.W."/>
            <person name="Cichocki N."/>
            <person name="Veneault-Fourrey C."/>
            <person name="LaButti K."/>
            <person name="Lindquist E.A."/>
            <person name="Lipzen A."/>
            <person name="Lundell T."/>
            <person name="Morin E."/>
            <person name="Murat C."/>
            <person name="Riley R."/>
            <person name="Ohm R."/>
            <person name="Sun H."/>
            <person name="Tunlid A."/>
            <person name="Henrissat B."/>
            <person name="Grigoriev I.V."/>
            <person name="Hibbett D.S."/>
            <person name="Martin F."/>
        </authorList>
    </citation>
    <scope>NUCLEOTIDE SEQUENCE [LARGE SCALE GENOMIC DNA]</scope>
    <source>
        <strain evidence="13">F 1598</strain>
    </source>
</reference>
<proteinExistence type="inferred from homology"/>
<evidence type="ECO:0000256" key="5">
    <source>
        <dbReference type="ARBA" id="ARBA00022741"/>
    </source>
</evidence>
<feature type="transmembrane region" description="Helical" evidence="10">
    <location>
        <begin position="757"/>
        <end position="777"/>
    </location>
</feature>
<evidence type="ECO:0000313" key="13">
    <source>
        <dbReference type="Proteomes" id="UP000054166"/>
    </source>
</evidence>
<feature type="transmembrane region" description="Helical" evidence="10">
    <location>
        <begin position="1211"/>
        <end position="1234"/>
    </location>
</feature>